<dbReference type="Gene3D" id="3.30.70.1070">
    <property type="entry name" value="Sporulation related repeat"/>
    <property type="match status" value="1"/>
</dbReference>
<evidence type="ECO:0000259" key="2">
    <source>
        <dbReference type="Pfam" id="PF09992"/>
    </source>
</evidence>
<dbReference type="Pfam" id="PF09992">
    <property type="entry name" value="NAGPA"/>
    <property type="match status" value="1"/>
</dbReference>
<dbReference type="Proteomes" id="UP000186096">
    <property type="component" value="Unassembled WGS sequence"/>
</dbReference>
<dbReference type="AlphaFoldDB" id="A0A1N7GV63"/>
<feature type="chain" id="PRO_5039251686" description="Phosphodiester glycosidase domain-containing protein" evidence="1">
    <location>
        <begin position="29"/>
        <end position="494"/>
    </location>
</feature>
<dbReference type="InterPro" id="IPR018711">
    <property type="entry name" value="NAGPA"/>
</dbReference>
<evidence type="ECO:0000256" key="1">
    <source>
        <dbReference type="SAM" id="SignalP"/>
    </source>
</evidence>
<name>A0A1N7GV63_9ACTN</name>
<reference evidence="4" key="1">
    <citation type="submission" date="2017-01" db="EMBL/GenBank/DDBJ databases">
        <authorList>
            <person name="Varghese N."/>
            <person name="Submissions S."/>
        </authorList>
    </citation>
    <scope>NUCLEOTIDE SEQUENCE [LARGE SCALE GENOMIC DNA]</scope>
    <source>
        <strain evidence="4">ATCC 12950</strain>
    </source>
</reference>
<feature type="domain" description="Phosphodiester glycosidase" evidence="2">
    <location>
        <begin position="315"/>
        <end position="490"/>
    </location>
</feature>
<dbReference type="PANTHER" id="PTHR40446:SF2">
    <property type="entry name" value="N-ACETYLGLUCOSAMINE-1-PHOSPHODIESTER ALPHA-N-ACETYLGLUCOSAMINIDASE"/>
    <property type="match status" value="1"/>
</dbReference>
<gene>
    <name evidence="3" type="ORF">SAMN05421833_13310</name>
</gene>
<organism evidence="3 4">
    <name type="scientific">Microbispora rosea</name>
    <dbReference type="NCBI Taxonomy" id="58117"/>
    <lineage>
        <taxon>Bacteria</taxon>
        <taxon>Bacillati</taxon>
        <taxon>Actinomycetota</taxon>
        <taxon>Actinomycetes</taxon>
        <taxon>Streptosporangiales</taxon>
        <taxon>Streptosporangiaceae</taxon>
        <taxon>Microbispora</taxon>
    </lineage>
</organism>
<dbReference type="InterPro" id="IPR036680">
    <property type="entry name" value="SPOR-like_sf"/>
</dbReference>
<dbReference type="PANTHER" id="PTHR40446">
    <property type="entry name" value="N-ACETYLGLUCOSAMINE-1-PHOSPHODIESTER ALPHA-N-ACETYLGLUCOSAMINIDASE"/>
    <property type="match status" value="1"/>
</dbReference>
<evidence type="ECO:0000313" key="4">
    <source>
        <dbReference type="Proteomes" id="UP000186096"/>
    </source>
</evidence>
<keyword evidence="4" id="KW-1185">Reference proteome</keyword>
<evidence type="ECO:0000313" key="3">
    <source>
        <dbReference type="EMBL" id="SIS16475.1"/>
    </source>
</evidence>
<dbReference type="STRING" id="58117.SAMN05421833_13310"/>
<proteinExistence type="predicted"/>
<keyword evidence="1" id="KW-0732">Signal</keyword>
<dbReference type="GO" id="GO:0042834">
    <property type="term" value="F:peptidoglycan binding"/>
    <property type="evidence" value="ECO:0007669"/>
    <property type="project" value="InterPro"/>
</dbReference>
<feature type="signal peptide" evidence="1">
    <location>
        <begin position="1"/>
        <end position="28"/>
    </location>
</feature>
<dbReference type="EMBL" id="FTNI01000033">
    <property type="protein sequence ID" value="SIS16475.1"/>
    <property type="molecule type" value="Genomic_DNA"/>
</dbReference>
<protein>
    <recommendedName>
        <fullName evidence="2">Phosphodiester glycosidase domain-containing protein</fullName>
    </recommendedName>
</protein>
<sequence length="494" mass="50957">MGSNRMRRRLVVGAAVLALTTTVPSVPAAAEPVAGLPATSFPLGEPGIPKSAAKSLAPGVGYFTLHHGTPQDGYTVSVVVKGKDFMSEANAQAQATAVQMAGLEPVIVKFTRPAVADHPAGDYFMVRVGSWPLDRKAEAAEVVKQLKDAGVSAKVDFQGDDGFVTTGPWSVRVIVVDPRTFRGSYRASLGTSVATREKVSAMASAAKALAAVNGGFFDIHTLPAFRGDPTGISVVGGKLLSEAVAGRVGLVLRGRTARVTELSSSVAARAADGATAEVTGLNRVPKPDELVMYTEELGRDTPQDDGTEVVLDAAGRVTAVRGSGGPVKPGTRVLHGVGAAAGWLAQHAGEGTTITVTTRVTDLRTNKAIPLTPETNIIGGAIGLVRNGRTSITAARDGMANTNMILRRHPRTLAGVTRDGKLLIAVVDGRAPGSTIGASFFEAAELMRWLGARDAINLDGGGSTTMVIGKKVVNRPSDGAERGVGDALLIVGAR</sequence>
<accession>A0A1N7GV63</accession>